<evidence type="ECO:0000256" key="1">
    <source>
        <dbReference type="SAM" id="Phobius"/>
    </source>
</evidence>
<accession>A0ABS5S4L6</accession>
<keyword evidence="1" id="KW-1133">Transmembrane helix</keyword>
<dbReference type="EMBL" id="JAHCTB010000003">
    <property type="protein sequence ID" value="MBT0608156.1"/>
    <property type="molecule type" value="Genomic_DNA"/>
</dbReference>
<evidence type="ECO:0000313" key="3">
    <source>
        <dbReference type="Proteomes" id="UP001297092"/>
    </source>
</evidence>
<organism evidence="2 3">
    <name type="scientific">Aequorivita echinoideorum</name>
    <dbReference type="NCBI Taxonomy" id="1549647"/>
    <lineage>
        <taxon>Bacteria</taxon>
        <taxon>Pseudomonadati</taxon>
        <taxon>Bacteroidota</taxon>
        <taxon>Flavobacteriia</taxon>
        <taxon>Flavobacteriales</taxon>
        <taxon>Flavobacteriaceae</taxon>
        <taxon>Aequorivita</taxon>
    </lineage>
</organism>
<dbReference type="Proteomes" id="UP001297092">
    <property type="component" value="Unassembled WGS sequence"/>
</dbReference>
<proteinExistence type="predicted"/>
<dbReference type="RefSeq" id="WP_214113027.1">
    <property type="nucleotide sequence ID" value="NZ_JAHCTB010000003.1"/>
</dbReference>
<keyword evidence="1" id="KW-0812">Transmembrane</keyword>
<keyword evidence="3" id="KW-1185">Reference proteome</keyword>
<sequence length="165" mass="19061">MKKETINPKFKTPEGYFENFEESIFLRIAEEKFPKQTGFTVPKNYFESFDDRILNRATHKKPKVLPLFKKQYLGYVAAIAACTVLLISIFNKQEISSADFNSIDSASISSYIEDGNLDVDIEDVMAILDTDELGSLDFQDEIFSQENLEEYLIQRIDDNDFINEE</sequence>
<name>A0ABS5S4L6_9FLAO</name>
<comment type="caution">
    <text evidence="2">The sequence shown here is derived from an EMBL/GenBank/DDBJ whole genome shotgun (WGS) entry which is preliminary data.</text>
</comment>
<feature type="transmembrane region" description="Helical" evidence="1">
    <location>
        <begin position="72"/>
        <end position="90"/>
    </location>
</feature>
<protein>
    <submittedName>
        <fullName evidence="2">Uncharacterized protein</fullName>
    </submittedName>
</protein>
<gene>
    <name evidence="2" type="ORF">KIV10_08180</name>
</gene>
<keyword evidence="1" id="KW-0472">Membrane</keyword>
<reference evidence="2 3" key="1">
    <citation type="submission" date="2021-05" db="EMBL/GenBank/DDBJ databases">
        <title>Aequorivita echinoideorum JCM 30378 genome.</title>
        <authorList>
            <person name="Zhang H."/>
            <person name="Li C."/>
        </authorList>
    </citation>
    <scope>NUCLEOTIDE SEQUENCE [LARGE SCALE GENOMIC DNA]</scope>
    <source>
        <strain evidence="2 3">JCM30378</strain>
    </source>
</reference>
<evidence type="ECO:0000313" key="2">
    <source>
        <dbReference type="EMBL" id="MBT0608156.1"/>
    </source>
</evidence>